<gene>
    <name evidence="1" type="ORF">CFH83_03955</name>
</gene>
<sequence>ELPVEEKTNEPFYKKYKLHLSLAAAVLVVGTSALAHYKNEQVKEELVKAIGAYQESLVLIGGEMSYKSIDCGGIIATDCEIEAIKFSVMGQEQLSIGSLRLGNVEELAKFKAFGKGENVEASIDIEADEVALPKPIIGQMIAQNVSNAFQQSTLGKLSTINLALHGEVEGNSMHIKHLEIDQFRIDNAIMPLEFSMSAREVSSTAPDSMILEEFALKVENRAISDVTYESVKTFTDTLQKEEQAIFLKEFALSPSELNDKEKASQAINTAIAKRFEADLPNTRGVVEKDLIRAMIQMLKGEVDEITLEGKNQKELSMVQVQNALLQSSSMSDEEARKFMDDKFKLEIEAD</sequence>
<accession>A0A2D3WID4</accession>
<name>A0A2D3WID4_9BACT</name>
<dbReference type="RefSeq" id="WP_303662911.1">
    <property type="nucleotide sequence ID" value="NZ_DLUI01000060.1"/>
</dbReference>
<protein>
    <recommendedName>
        <fullName evidence="3">DUF945 family protein</fullName>
    </recommendedName>
</protein>
<evidence type="ECO:0000313" key="2">
    <source>
        <dbReference type="Proteomes" id="UP000228859"/>
    </source>
</evidence>
<comment type="caution">
    <text evidence="1">The sequence shown here is derived from an EMBL/GenBank/DDBJ whole genome shotgun (WGS) entry which is preliminary data.</text>
</comment>
<proteinExistence type="predicted"/>
<evidence type="ECO:0008006" key="3">
    <source>
        <dbReference type="Google" id="ProtNLM"/>
    </source>
</evidence>
<reference evidence="1 2" key="1">
    <citation type="journal article" date="2017" name="Front. Microbiol.">
        <title>Comparative Genomic Analysis of the Class Epsilonproteobacteria and Proposed Reclassification to Epsilonbacteraeota (phyl. nov.).</title>
        <authorList>
            <person name="Waite D.W."/>
            <person name="Vanwonterghem I."/>
            <person name="Rinke C."/>
            <person name="Parks D.H."/>
            <person name="Zhang Y."/>
            <person name="Takai K."/>
            <person name="Sievert S.M."/>
            <person name="Simon J."/>
            <person name="Campbell B.J."/>
            <person name="Hanson T.E."/>
            <person name="Woyke T."/>
            <person name="Klotz M.G."/>
            <person name="Hugenholtz P."/>
        </authorList>
    </citation>
    <scope>NUCLEOTIDE SEQUENCE [LARGE SCALE GENOMIC DNA]</scope>
    <source>
        <strain evidence="1">UBA12443</strain>
    </source>
</reference>
<dbReference type="Proteomes" id="UP000228859">
    <property type="component" value="Unassembled WGS sequence"/>
</dbReference>
<organism evidence="1 2">
    <name type="scientific">Sulfuricurvum kujiense</name>
    <dbReference type="NCBI Taxonomy" id="148813"/>
    <lineage>
        <taxon>Bacteria</taxon>
        <taxon>Pseudomonadati</taxon>
        <taxon>Campylobacterota</taxon>
        <taxon>Epsilonproteobacteria</taxon>
        <taxon>Campylobacterales</taxon>
        <taxon>Sulfurimonadaceae</taxon>
        <taxon>Sulfuricurvum</taxon>
    </lineage>
</organism>
<evidence type="ECO:0000313" key="1">
    <source>
        <dbReference type="EMBL" id="DAB38820.1"/>
    </source>
</evidence>
<feature type="non-terminal residue" evidence="1">
    <location>
        <position position="1"/>
    </location>
</feature>
<dbReference type="AlphaFoldDB" id="A0A2D3WID4"/>
<dbReference type="EMBL" id="DLUI01000060">
    <property type="protein sequence ID" value="DAB38820.1"/>
    <property type="molecule type" value="Genomic_DNA"/>
</dbReference>